<protein>
    <submittedName>
        <fullName evidence="1">Uncharacterized protein</fullName>
    </submittedName>
</protein>
<dbReference type="RefSeq" id="WP_236290292.1">
    <property type="nucleotide sequence ID" value="NZ_CAKMMW010000013.1"/>
</dbReference>
<keyword evidence="2" id="KW-1185">Reference proteome</keyword>
<dbReference type="Proteomes" id="UP000838821">
    <property type="component" value="Unassembled WGS sequence"/>
</dbReference>
<comment type="caution">
    <text evidence="1">The sequence shown here is derived from an EMBL/GenBank/DDBJ whole genome shotgun (WGS) entry which is preliminary data.</text>
</comment>
<reference evidence="1" key="1">
    <citation type="submission" date="2022-01" db="EMBL/GenBank/DDBJ databases">
        <authorList>
            <person name="Criscuolo A."/>
        </authorList>
    </citation>
    <scope>NUCLEOTIDE SEQUENCE</scope>
    <source>
        <strain evidence="1">CIP111891</strain>
    </source>
</reference>
<proteinExistence type="predicted"/>
<evidence type="ECO:0000313" key="1">
    <source>
        <dbReference type="EMBL" id="CAH1215294.1"/>
    </source>
</evidence>
<gene>
    <name evidence="1" type="ORF">PAECIP111891_04249</name>
</gene>
<dbReference type="EMBL" id="CAKMMW010000013">
    <property type="protein sequence ID" value="CAH1215294.1"/>
    <property type="molecule type" value="Genomic_DNA"/>
</dbReference>
<evidence type="ECO:0000313" key="2">
    <source>
        <dbReference type="Proteomes" id="UP000838821"/>
    </source>
</evidence>
<name>A0ABM9CI71_9BACL</name>
<accession>A0ABM9CI71</accession>
<sequence>MHKGKKINAEINFENVNVLQLPLGNICGIYSEVGTGSYQIFLNDLEEDHEICDTTLFMLMKHHNSSKKGATKVLSINDLLI</sequence>
<organism evidence="1 2">
    <name type="scientific">Paenibacillus allorhizoplanae</name>
    <dbReference type="NCBI Taxonomy" id="2905648"/>
    <lineage>
        <taxon>Bacteria</taxon>
        <taxon>Bacillati</taxon>
        <taxon>Bacillota</taxon>
        <taxon>Bacilli</taxon>
        <taxon>Bacillales</taxon>
        <taxon>Paenibacillaceae</taxon>
        <taxon>Paenibacillus</taxon>
    </lineage>
</organism>